<organism evidence="1 2">
    <name type="scientific">Blastochloris viridis</name>
    <name type="common">Rhodopseudomonas viridis</name>
    <dbReference type="NCBI Taxonomy" id="1079"/>
    <lineage>
        <taxon>Bacteria</taxon>
        <taxon>Pseudomonadati</taxon>
        <taxon>Pseudomonadota</taxon>
        <taxon>Alphaproteobacteria</taxon>
        <taxon>Hyphomicrobiales</taxon>
        <taxon>Blastochloridaceae</taxon>
        <taxon>Blastochloris</taxon>
    </lineage>
</organism>
<dbReference type="AlphaFoldDB" id="A0A6N4R8V1"/>
<gene>
    <name evidence="1" type="ORF">DI628_02650</name>
</gene>
<name>A0A6N4R8V1_BLAVI</name>
<reference evidence="1 2" key="1">
    <citation type="journal article" date="2017" name="Nat. Commun.">
        <title>In situ click chemistry generation of cyclooxygenase-2 inhibitors.</title>
        <authorList>
            <person name="Bhardwaj A."/>
            <person name="Kaur J."/>
            <person name="Wuest M."/>
            <person name="Wuest F."/>
        </authorList>
    </citation>
    <scope>NUCLEOTIDE SEQUENCE [LARGE SCALE GENOMIC DNA]</scope>
    <source>
        <strain evidence="1">S2_018_000_R2_106</strain>
    </source>
</reference>
<evidence type="ECO:0000313" key="2">
    <source>
        <dbReference type="Proteomes" id="UP000320948"/>
    </source>
</evidence>
<comment type="caution">
    <text evidence="1">The sequence shown here is derived from an EMBL/GenBank/DDBJ whole genome shotgun (WGS) entry which is preliminary data.</text>
</comment>
<evidence type="ECO:0000313" key="1">
    <source>
        <dbReference type="EMBL" id="TKW61541.1"/>
    </source>
</evidence>
<dbReference type="Proteomes" id="UP000320948">
    <property type="component" value="Unassembled WGS sequence"/>
</dbReference>
<protein>
    <submittedName>
        <fullName evidence="1">Uncharacterized protein</fullName>
    </submittedName>
</protein>
<accession>A0A6N4R8V1</accession>
<dbReference type="EMBL" id="VAFM01000001">
    <property type="protein sequence ID" value="TKW61541.1"/>
    <property type="molecule type" value="Genomic_DNA"/>
</dbReference>
<sequence>MKVGSISIAACIWQNGRFDPVLRKDETGLWAFPSECFEMKTDDDFARQSLERGLHKLFNGTLNSMNLTRSGFNCKFKLASDRSYAVATAPSGMGLARSGEPVHLFIVVPLFEVTGVLREQGLPHTQFHSQVQQREARMHTMVSRTLNANGKDWQRLVAGKNYIPMRQNFGFLAGQLKRMAVPENIINRLTQPHTEDYWHPPPEGLQSVA</sequence>
<proteinExistence type="predicted"/>